<dbReference type="PANTHER" id="PTHR33055">
    <property type="entry name" value="TRANSPOSASE FOR INSERTION SEQUENCE ELEMENT IS1111A"/>
    <property type="match status" value="1"/>
</dbReference>
<dbReference type="PANTHER" id="PTHR33055:SF3">
    <property type="entry name" value="PUTATIVE TRANSPOSASE FOR IS117-RELATED"/>
    <property type="match status" value="1"/>
</dbReference>
<dbReference type="NCBIfam" id="NF033542">
    <property type="entry name" value="transpos_IS110"/>
    <property type="match status" value="1"/>
</dbReference>
<evidence type="ECO:0000313" key="3">
    <source>
        <dbReference type="EMBL" id="CAA9458138.1"/>
    </source>
</evidence>
<dbReference type="Pfam" id="PF01548">
    <property type="entry name" value="DEDD_Tnp_IS110"/>
    <property type="match status" value="1"/>
</dbReference>
<dbReference type="InterPro" id="IPR047650">
    <property type="entry name" value="Transpos_IS110"/>
</dbReference>
<dbReference type="GO" id="GO:0003677">
    <property type="term" value="F:DNA binding"/>
    <property type="evidence" value="ECO:0007669"/>
    <property type="project" value="InterPro"/>
</dbReference>
<evidence type="ECO:0000259" key="2">
    <source>
        <dbReference type="Pfam" id="PF02371"/>
    </source>
</evidence>
<dbReference type="GO" id="GO:0006313">
    <property type="term" value="P:DNA transposition"/>
    <property type="evidence" value="ECO:0007669"/>
    <property type="project" value="InterPro"/>
</dbReference>
<dbReference type="Pfam" id="PF02371">
    <property type="entry name" value="Transposase_20"/>
    <property type="match status" value="1"/>
</dbReference>
<reference evidence="3" key="1">
    <citation type="submission" date="2020-02" db="EMBL/GenBank/DDBJ databases">
        <authorList>
            <person name="Meier V. D."/>
        </authorList>
    </citation>
    <scope>NUCLEOTIDE SEQUENCE</scope>
    <source>
        <strain evidence="3">AVDCRST_MAG37</strain>
    </source>
</reference>
<accession>A0A6J4R3S9</accession>
<feature type="domain" description="Transposase IS110-like N-terminal" evidence="1">
    <location>
        <begin position="43"/>
        <end position="176"/>
    </location>
</feature>
<evidence type="ECO:0000259" key="1">
    <source>
        <dbReference type="Pfam" id="PF01548"/>
    </source>
</evidence>
<dbReference type="InterPro" id="IPR003346">
    <property type="entry name" value="Transposase_20"/>
</dbReference>
<gene>
    <name evidence="3" type="ORF">AVDCRST_MAG37-3335</name>
</gene>
<sequence length="350" mass="38330">MKRAGSMGLMEARGRKALAMSQISSVTVAWMSATGTATCASSTLCLIDTISGEVLEESRIATSPAAFERRFSGCEPMRIALEAGTHSPWISRLLEGRGYEVLVANARKLRLIYAEGKKTDRLDGENLAHLARLDPKLLSPLKHRGEAPQAHLALVRSREALVGARTKLVNHVRGSVKSFGARLPKCSAESFHKKVAGRLPEELLPALEPLLDTIASLSAQIREYDRRLETLAEELYPETQLLRQVPGVGMLTALVVVLTLEDPFRFDDGRAVDAYLGLVSGRDQSGDSDPQRRISKKGDRVLRRLLVGSAHYLLGPFGEDSDLKRHGEKIAERGGRIAKKRAEVAVARKL</sequence>
<feature type="domain" description="Transposase IS116/IS110/IS902 C-terminal" evidence="2">
    <location>
        <begin position="240"/>
        <end position="310"/>
    </location>
</feature>
<dbReference type="EMBL" id="CADCVD010000168">
    <property type="protein sequence ID" value="CAA9458138.1"/>
    <property type="molecule type" value="Genomic_DNA"/>
</dbReference>
<protein>
    <submittedName>
        <fullName evidence="3">Mobile element protein</fullName>
    </submittedName>
</protein>
<name>A0A6J4R3S9_9ACTN</name>
<dbReference type="AlphaFoldDB" id="A0A6J4R3S9"/>
<organism evidence="3">
    <name type="scientific">uncultured Rubrobacteraceae bacterium</name>
    <dbReference type="NCBI Taxonomy" id="349277"/>
    <lineage>
        <taxon>Bacteria</taxon>
        <taxon>Bacillati</taxon>
        <taxon>Actinomycetota</taxon>
        <taxon>Rubrobacteria</taxon>
        <taxon>Rubrobacterales</taxon>
        <taxon>Rubrobacteraceae</taxon>
        <taxon>environmental samples</taxon>
    </lineage>
</organism>
<proteinExistence type="predicted"/>
<dbReference type="InterPro" id="IPR002525">
    <property type="entry name" value="Transp_IS110-like_N"/>
</dbReference>
<dbReference type="GO" id="GO:0004803">
    <property type="term" value="F:transposase activity"/>
    <property type="evidence" value="ECO:0007669"/>
    <property type="project" value="InterPro"/>
</dbReference>